<dbReference type="Pfam" id="PF13800">
    <property type="entry name" value="Sigma_reg_N"/>
    <property type="match status" value="1"/>
</dbReference>
<keyword evidence="3" id="KW-0472">Membrane</keyword>
<dbReference type="InterPro" id="IPR029101">
    <property type="entry name" value="Sigma_reg_N"/>
</dbReference>
<dbReference type="InterPro" id="IPR041916">
    <property type="entry name" value="Anti_sigma_zinc_sf"/>
</dbReference>
<evidence type="ECO:0000256" key="2">
    <source>
        <dbReference type="ARBA" id="ARBA00024438"/>
    </source>
</evidence>
<dbReference type="Proteomes" id="UP000013487">
    <property type="component" value="Unassembled WGS sequence"/>
</dbReference>
<evidence type="ECO:0000313" key="7">
    <source>
        <dbReference type="Proteomes" id="UP000013487"/>
    </source>
</evidence>
<evidence type="ECO:0000259" key="5">
    <source>
        <dbReference type="Pfam" id="PF13800"/>
    </source>
</evidence>
<reference evidence="6 7" key="1">
    <citation type="journal article" date="2013" name="Genome Announc.">
        <title>Draft Genome Sequence of Bacillus thuringiensis var. thuringiensis Strain T01-328, a Brazilian Isolate That Produces a Soluble Pesticide Protein, Cry1Ia.</title>
        <authorList>
            <person name="Varani A.M."/>
            <person name="Lemos M.V."/>
            <person name="Fernandes C.C."/>
            <person name="Lemos E.G."/>
            <person name="Alves E.C."/>
            <person name="Desiderio J.A."/>
        </authorList>
    </citation>
    <scope>NUCLEOTIDE SEQUENCE [LARGE SCALE GENOMIC DNA]</scope>
    <source>
        <strain evidence="6 7">T01-328</strain>
    </source>
</reference>
<name>A0AAN4HM72_BACTU</name>
<dbReference type="EMBL" id="ARXZ02000002">
    <property type="protein sequence ID" value="ERI02074.1"/>
    <property type="molecule type" value="Genomic_DNA"/>
</dbReference>
<evidence type="ECO:0000313" key="6">
    <source>
        <dbReference type="EMBL" id="ERI02074.1"/>
    </source>
</evidence>
<keyword evidence="3" id="KW-1133">Transmembrane helix</keyword>
<organism evidence="6 7">
    <name type="scientific">Bacillus thuringiensis T01-328</name>
    <dbReference type="NCBI Taxonomy" id="1324966"/>
    <lineage>
        <taxon>Bacteria</taxon>
        <taxon>Bacillati</taxon>
        <taxon>Bacillota</taxon>
        <taxon>Bacilli</taxon>
        <taxon>Bacillales</taxon>
        <taxon>Bacillaceae</taxon>
        <taxon>Bacillus</taxon>
        <taxon>Bacillus cereus group</taxon>
    </lineage>
</organism>
<evidence type="ECO:0000259" key="4">
    <source>
        <dbReference type="Pfam" id="PF13490"/>
    </source>
</evidence>
<dbReference type="InterPro" id="IPR027383">
    <property type="entry name" value="Znf_put"/>
</dbReference>
<gene>
    <name evidence="6" type="ORF">BTCBT_001006</name>
</gene>
<evidence type="ECO:0000256" key="1">
    <source>
        <dbReference type="ARBA" id="ARBA00024353"/>
    </source>
</evidence>
<sequence>MGCAEFKTLWEKYENGTLTRDEQEELENHIETCEECEVYLDELLTKSAPIKKRLPPQNLNVPFWKIKWKQRWQTVSFVLAVCIAIYFADHFSSSLYFNNMKKLAEVNEIPTLALEATIPNIRSTGGSTKIKPFFRTENEMNLVKMSAKKKFNSVQ</sequence>
<keyword evidence="3" id="KW-0812">Transmembrane</keyword>
<accession>A0AAN4HM72</accession>
<protein>
    <recommendedName>
        <fullName evidence="2">Anti-sigma-W factor RsiW</fullName>
    </recommendedName>
</protein>
<dbReference type="AlphaFoldDB" id="A0AAN4HM72"/>
<dbReference type="Gene3D" id="1.10.10.1320">
    <property type="entry name" value="Anti-sigma factor, zinc-finger domain"/>
    <property type="match status" value="1"/>
</dbReference>
<feature type="domain" description="Putative zinc-finger" evidence="4">
    <location>
        <begin position="3"/>
        <end position="36"/>
    </location>
</feature>
<dbReference type="Pfam" id="PF13490">
    <property type="entry name" value="zf-HC2"/>
    <property type="match status" value="1"/>
</dbReference>
<feature type="transmembrane region" description="Helical" evidence="3">
    <location>
        <begin position="75"/>
        <end position="97"/>
    </location>
</feature>
<comment type="caution">
    <text evidence="6">The sequence shown here is derived from an EMBL/GenBank/DDBJ whole genome shotgun (WGS) entry which is preliminary data.</text>
</comment>
<feature type="domain" description="Sigma factor regulator N-terminal" evidence="5">
    <location>
        <begin position="65"/>
        <end position="144"/>
    </location>
</feature>
<comment type="similarity">
    <text evidence="1">Belongs to the zinc-associated anti-sigma factor (ZAS) superfamily. Anti-sigma-W factor family.</text>
</comment>
<proteinExistence type="inferred from homology"/>
<evidence type="ECO:0000256" key="3">
    <source>
        <dbReference type="SAM" id="Phobius"/>
    </source>
</evidence>